<reference evidence="1 2" key="1">
    <citation type="submission" date="2019-08" db="EMBL/GenBank/DDBJ databases">
        <title>Whole genome of Aphis craccivora.</title>
        <authorList>
            <person name="Voronova N.V."/>
            <person name="Shulinski R.S."/>
            <person name="Bandarenka Y.V."/>
            <person name="Zhorov D.G."/>
            <person name="Warner D."/>
        </authorList>
    </citation>
    <scope>NUCLEOTIDE SEQUENCE [LARGE SCALE GENOMIC DNA]</scope>
    <source>
        <strain evidence="1">180601</strain>
        <tissue evidence="1">Whole Body</tissue>
    </source>
</reference>
<comment type="caution">
    <text evidence="1">The sequence shown here is derived from an EMBL/GenBank/DDBJ whole genome shotgun (WGS) entry which is preliminary data.</text>
</comment>
<proteinExistence type="predicted"/>
<accession>A0A6G0YB13</accession>
<keyword evidence="2" id="KW-1185">Reference proteome</keyword>
<gene>
    <name evidence="1" type="ORF">FWK35_00011353</name>
</gene>
<dbReference type="AlphaFoldDB" id="A0A6G0YB13"/>
<sequence>NSRKLEKARKAIGEQVLKDTQLKVTELTTSVEIWKRRSKALDVEITVLRVQIQKLLSKSESDNQLIDQLKAELNNNNIQRLKTKDSVTKLEESIALLQLKYDKSEKIIEQQTFDLNDRDMRISHLESKILKNNDATKDHNDMCSIDFMDPKEIFVKKLNGFKNQQLVNLLSIAHNKICEHVLDAVDFKNKYLTEKQKLQKLESKMGHLSSSTLFKQRSNSIPYHFKHELNPNEKLLELQNKLELVEEERAAFKDRLDTLIMLNKENVHTFTQSLNNMKQQFIH</sequence>
<evidence type="ECO:0000313" key="2">
    <source>
        <dbReference type="Proteomes" id="UP000478052"/>
    </source>
</evidence>
<feature type="non-terminal residue" evidence="1">
    <location>
        <position position="1"/>
    </location>
</feature>
<dbReference type="EMBL" id="VUJU01005009">
    <property type="protein sequence ID" value="KAF0752568.1"/>
    <property type="molecule type" value="Genomic_DNA"/>
</dbReference>
<protein>
    <submittedName>
        <fullName evidence="1">DNA repair protein RAD50-like</fullName>
    </submittedName>
</protein>
<dbReference type="Proteomes" id="UP000478052">
    <property type="component" value="Unassembled WGS sequence"/>
</dbReference>
<feature type="non-terminal residue" evidence="1">
    <location>
        <position position="283"/>
    </location>
</feature>
<organism evidence="1 2">
    <name type="scientific">Aphis craccivora</name>
    <name type="common">Cowpea aphid</name>
    <dbReference type="NCBI Taxonomy" id="307492"/>
    <lineage>
        <taxon>Eukaryota</taxon>
        <taxon>Metazoa</taxon>
        <taxon>Ecdysozoa</taxon>
        <taxon>Arthropoda</taxon>
        <taxon>Hexapoda</taxon>
        <taxon>Insecta</taxon>
        <taxon>Pterygota</taxon>
        <taxon>Neoptera</taxon>
        <taxon>Paraneoptera</taxon>
        <taxon>Hemiptera</taxon>
        <taxon>Sternorrhyncha</taxon>
        <taxon>Aphidomorpha</taxon>
        <taxon>Aphidoidea</taxon>
        <taxon>Aphididae</taxon>
        <taxon>Aphidini</taxon>
        <taxon>Aphis</taxon>
        <taxon>Aphis</taxon>
    </lineage>
</organism>
<evidence type="ECO:0000313" key="1">
    <source>
        <dbReference type="EMBL" id="KAF0752568.1"/>
    </source>
</evidence>
<name>A0A6G0YB13_APHCR</name>
<dbReference type="OrthoDB" id="10070368at2759"/>